<reference evidence="2" key="1">
    <citation type="journal article" date="2007" name="Nature">
        <title>The grapevine genome sequence suggests ancestral hexaploidization in major angiosperm phyla.</title>
        <authorList>
            <consortium name="The French-Italian Public Consortium for Grapevine Genome Characterization."/>
            <person name="Jaillon O."/>
            <person name="Aury J.-M."/>
            <person name="Noel B."/>
            <person name="Policriti A."/>
            <person name="Clepet C."/>
            <person name="Casagrande A."/>
            <person name="Choisne N."/>
            <person name="Aubourg S."/>
            <person name="Vitulo N."/>
            <person name="Jubin C."/>
            <person name="Vezzi A."/>
            <person name="Legeai F."/>
            <person name="Hugueney P."/>
            <person name="Dasilva C."/>
            <person name="Horner D."/>
            <person name="Mica E."/>
            <person name="Jublot D."/>
            <person name="Poulain J."/>
            <person name="Bruyere C."/>
            <person name="Billault A."/>
            <person name="Segurens B."/>
            <person name="Gouyvenoux M."/>
            <person name="Ugarte E."/>
            <person name="Cattonaro F."/>
            <person name="Anthouard V."/>
            <person name="Vico V."/>
            <person name="Del Fabbro C."/>
            <person name="Alaux M."/>
            <person name="Di Gaspero G."/>
            <person name="Dumas V."/>
            <person name="Felice N."/>
            <person name="Paillard S."/>
            <person name="Juman I."/>
            <person name="Moroldo M."/>
            <person name="Scalabrin S."/>
            <person name="Canaguier A."/>
            <person name="Le Clainche I."/>
            <person name="Malacrida G."/>
            <person name="Durand E."/>
            <person name="Pesole G."/>
            <person name="Laucou V."/>
            <person name="Chatelet P."/>
            <person name="Merdinoglu D."/>
            <person name="Delledonne M."/>
            <person name="Pezzotti M."/>
            <person name="Lecharny A."/>
            <person name="Scarpelli C."/>
            <person name="Artiguenave F."/>
            <person name="Pe M.E."/>
            <person name="Valle G."/>
            <person name="Morgante M."/>
            <person name="Caboche M."/>
            <person name="Adam-Blondon A.-F."/>
            <person name="Weissenbach J."/>
            <person name="Quetier F."/>
            <person name="Wincker P."/>
        </authorList>
    </citation>
    <scope>NUCLEOTIDE SEQUENCE [LARGE SCALE GENOMIC DNA]</scope>
    <source>
        <strain evidence="2">cv. Pinot noir / PN40024</strain>
    </source>
</reference>
<dbReference type="AlphaFoldDB" id="D7U5R7"/>
<dbReference type="HOGENOM" id="CLU_2763031_0_0_1"/>
<evidence type="ECO:0000313" key="2">
    <source>
        <dbReference type="Proteomes" id="UP000009183"/>
    </source>
</evidence>
<proteinExistence type="predicted"/>
<name>D7U5R7_VITVI</name>
<dbReference type="PaxDb" id="29760-VIT_15s0045g00950.t01"/>
<keyword evidence="2" id="KW-1185">Reference proteome</keyword>
<organism evidence="1 2">
    <name type="scientific">Vitis vinifera</name>
    <name type="common">Grape</name>
    <dbReference type="NCBI Taxonomy" id="29760"/>
    <lineage>
        <taxon>Eukaryota</taxon>
        <taxon>Viridiplantae</taxon>
        <taxon>Streptophyta</taxon>
        <taxon>Embryophyta</taxon>
        <taxon>Tracheophyta</taxon>
        <taxon>Spermatophyta</taxon>
        <taxon>Magnoliopsida</taxon>
        <taxon>eudicotyledons</taxon>
        <taxon>Gunneridae</taxon>
        <taxon>Pentapetalae</taxon>
        <taxon>rosids</taxon>
        <taxon>Vitales</taxon>
        <taxon>Vitaceae</taxon>
        <taxon>Viteae</taxon>
        <taxon>Vitis</taxon>
    </lineage>
</organism>
<gene>
    <name evidence="1" type="ordered locus">VIT_15s0045g00950</name>
</gene>
<dbReference type="InParanoid" id="D7U5R7"/>
<dbReference type="EMBL" id="FN596510">
    <property type="protein sequence ID" value="CBI38086.3"/>
    <property type="molecule type" value="Genomic_DNA"/>
</dbReference>
<protein>
    <submittedName>
        <fullName evidence="1">Uncharacterized protein</fullName>
    </submittedName>
</protein>
<accession>D7U5R7</accession>
<dbReference type="Proteomes" id="UP000009183">
    <property type="component" value="Chromosome 15"/>
</dbReference>
<evidence type="ECO:0000313" key="1">
    <source>
        <dbReference type="EMBL" id="CBI38086.3"/>
    </source>
</evidence>
<dbReference type="STRING" id="29760.D7U5R7"/>
<sequence length="70" mass="8076">MATPTFISVQHILTHAWPYQPPHPLVNLHAKAVCSGGGKEYIKWVYGHYTGDVHVKITIIHISFYYFFTF</sequence>